<protein>
    <submittedName>
        <fullName evidence="2">Uncharacterized protein</fullName>
    </submittedName>
</protein>
<feature type="compositionally biased region" description="Basic and acidic residues" evidence="1">
    <location>
        <begin position="25"/>
        <end position="40"/>
    </location>
</feature>
<dbReference type="AlphaFoldDB" id="A0A9P0PT09"/>
<feature type="compositionally biased region" description="Basic residues" evidence="1">
    <location>
        <begin position="7"/>
        <end position="24"/>
    </location>
</feature>
<feature type="region of interest" description="Disordered" evidence="1">
    <location>
        <begin position="1"/>
        <end position="49"/>
    </location>
</feature>
<dbReference type="EMBL" id="CAKOFQ010007304">
    <property type="protein sequence ID" value="CAH1997761.1"/>
    <property type="molecule type" value="Genomic_DNA"/>
</dbReference>
<feature type="region of interest" description="Disordered" evidence="1">
    <location>
        <begin position="90"/>
        <end position="120"/>
    </location>
</feature>
<dbReference type="Proteomes" id="UP001152888">
    <property type="component" value="Unassembled WGS sequence"/>
</dbReference>
<keyword evidence="3" id="KW-1185">Reference proteome</keyword>
<evidence type="ECO:0000313" key="2">
    <source>
        <dbReference type="EMBL" id="CAH1997761.1"/>
    </source>
</evidence>
<accession>A0A9P0PT09</accession>
<sequence>MAPHTNSSHKKSSRRSRGSSRQQRHVAEKIVRFPKKEQPVKRKSSTAVKQSENYESLILYYLAKLRRLFGSADHPTPGNRENSAVKMRNENSGNVGRQDGPHSINPNRYTARRSSPRPRDNLTEEMKEQAFSIVNAAIEYGYANNVIGRNGNCFYLKGSKSCKNLPVNCSMLDSRYGCRQCASSMNNNHVEVLKPPAGMLNQNGEFVRVTRAMADGSKRNMPTRTSSCINPVITKSGRVSKACRCSRCRYQAMPPIKDHHVT</sequence>
<evidence type="ECO:0000256" key="1">
    <source>
        <dbReference type="SAM" id="MobiDB-lite"/>
    </source>
</evidence>
<gene>
    <name evidence="2" type="ORF">ACAOBT_LOCUS23955</name>
</gene>
<name>A0A9P0PT09_ACAOB</name>
<evidence type="ECO:0000313" key="3">
    <source>
        <dbReference type="Proteomes" id="UP001152888"/>
    </source>
</evidence>
<reference evidence="2" key="1">
    <citation type="submission" date="2022-03" db="EMBL/GenBank/DDBJ databases">
        <authorList>
            <person name="Sayadi A."/>
        </authorList>
    </citation>
    <scope>NUCLEOTIDE SEQUENCE</scope>
</reference>
<dbReference type="OrthoDB" id="6782229at2759"/>
<proteinExistence type="predicted"/>
<comment type="caution">
    <text evidence="2">The sequence shown here is derived from an EMBL/GenBank/DDBJ whole genome shotgun (WGS) entry which is preliminary data.</text>
</comment>
<organism evidence="2 3">
    <name type="scientific">Acanthoscelides obtectus</name>
    <name type="common">Bean weevil</name>
    <name type="synonym">Bruchus obtectus</name>
    <dbReference type="NCBI Taxonomy" id="200917"/>
    <lineage>
        <taxon>Eukaryota</taxon>
        <taxon>Metazoa</taxon>
        <taxon>Ecdysozoa</taxon>
        <taxon>Arthropoda</taxon>
        <taxon>Hexapoda</taxon>
        <taxon>Insecta</taxon>
        <taxon>Pterygota</taxon>
        <taxon>Neoptera</taxon>
        <taxon>Endopterygota</taxon>
        <taxon>Coleoptera</taxon>
        <taxon>Polyphaga</taxon>
        <taxon>Cucujiformia</taxon>
        <taxon>Chrysomeloidea</taxon>
        <taxon>Chrysomelidae</taxon>
        <taxon>Bruchinae</taxon>
        <taxon>Bruchini</taxon>
        <taxon>Acanthoscelides</taxon>
    </lineage>
</organism>